<proteinExistence type="predicted"/>
<dbReference type="EMBL" id="LT906555">
    <property type="protein sequence ID" value="SNW62776.1"/>
    <property type="molecule type" value="Genomic_DNA"/>
</dbReference>
<keyword evidence="2" id="KW-1185">Reference proteome</keyword>
<accession>A0A2I2L5H9</accession>
<dbReference type="KEGG" id="vg:35382708"/>
<evidence type="ECO:0000313" key="2">
    <source>
        <dbReference type="Proteomes" id="UP000236316"/>
    </source>
</evidence>
<name>A0A2I2L5H9_9VIRU</name>
<protein>
    <submittedName>
        <fullName evidence="1">Uncharacterized protein</fullName>
    </submittedName>
</protein>
<organism evidence="1">
    <name type="scientific">Orpheovirus IHUMI-LCC2</name>
    <dbReference type="NCBI Taxonomy" id="2023057"/>
    <lineage>
        <taxon>Viruses</taxon>
        <taxon>Varidnaviria</taxon>
        <taxon>Bamfordvirae</taxon>
        <taxon>Nucleocytoviricota</taxon>
        <taxon>Megaviricetes</taxon>
        <taxon>Pimascovirales</taxon>
        <taxon>Ocovirineae</taxon>
        <taxon>Orpheoviridae</taxon>
        <taxon>Alphaorpheovirus</taxon>
        <taxon>Alphaorpheovirus massiliense</taxon>
    </lineage>
</organism>
<dbReference type="GeneID" id="35382708"/>
<dbReference type="Proteomes" id="UP000236316">
    <property type="component" value="Segment"/>
</dbReference>
<reference evidence="1" key="1">
    <citation type="submission" date="2017-08" db="EMBL/GenBank/DDBJ databases">
        <authorList>
            <consortium name="Urmite Genomes"/>
        </authorList>
    </citation>
    <scope>NUCLEOTIDE SEQUENCE [LARGE SCALE GENOMIC DNA]</scope>
    <source>
        <strain evidence="1">IHUMI-LCC2</strain>
    </source>
</reference>
<sequence length="121" mass="14506">MTYLRLCKRGNIVINYIDNSATEDDLLEMKKRIDYRLAKIQTRKYLDKVLTGGTEDEELLRNSILTMEKCIVDKYKGPYYYDINFVHRHHIKIEADYSDTNIGVVLVYIHLVIMRKMKRWN</sequence>
<gene>
    <name evidence="1" type="ORF">ORPV_872</name>
</gene>
<dbReference type="RefSeq" id="YP_009449078.1">
    <property type="nucleotide sequence ID" value="NC_036594.1"/>
</dbReference>
<evidence type="ECO:0000313" key="1">
    <source>
        <dbReference type="EMBL" id="SNW62776.1"/>
    </source>
</evidence>